<dbReference type="InterPro" id="IPR043144">
    <property type="entry name" value="Mal/L-sulf/L-lact_DH-like_ah"/>
</dbReference>
<organism evidence="3 4">
    <name type="scientific">Entotheonella factor</name>
    <dbReference type="NCBI Taxonomy" id="1429438"/>
    <lineage>
        <taxon>Bacteria</taxon>
        <taxon>Pseudomonadati</taxon>
        <taxon>Nitrospinota/Tectimicrobiota group</taxon>
        <taxon>Candidatus Tectimicrobiota</taxon>
        <taxon>Candidatus Entotheonellia</taxon>
        <taxon>Candidatus Entotheonellales</taxon>
        <taxon>Candidatus Entotheonellaceae</taxon>
        <taxon>Candidatus Entotheonella</taxon>
    </lineage>
</organism>
<dbReference type="InterPro" id="IPR043143">
    <property type="entry name" value="Mal/L-sulf/L-lact_DH-like_NADP"/>
</dbReference>
<dbReference type="PANTHER" id="PTHR11091">
    <property type="entry name" value="OXIDOREDUCTASE-RELATED"/>
    <property type="match status" value="1"/>
</dbReference>
<accession>W4LR88</accession>
<dbReference type="Gene3D" id="1.10.1530.10">
    <property type="match status" value="1"/>
</dbReference>
<evidence type="ECO:0000256" key="2">
    <source>
        <dbReference type="ARBA" id="ARBA00023002"/>
    </source>
</evidence>
<dbReference type="Proteomes" id="UP000019141">
    <property type="component" value="Unassembled WGS sequence"/>
</dbReference>
<dbReference type="InterPro" id="IPR036111">
    <property type="entry name" value="Mal/L-sulfo/L-lacto_DH-like_sf"/>
</dbReference>
<reference evidence="3 4" key="1">
    <citation type="journal article" date="2014" name="Nature">
        <title>An environmental bacterial taxon with a large and distinct metabolic repertoire.</title>
        <authorList>
            <person name="Wilson M.C."/>
            <person name="Mori T."/>
            <person name="Ruckert C."/>
            <person name="Uria A.R."/>
            <person name="Helf M.J."/>
            <person name="Takada K."/>
            <person name="Gernert C."/>
            <person name="Steffens U.A."/>
            <person name="Heycke N."/>
            <person name="Schmitt S."/>
            <person name="Rinke C."/>
            <person name="Helfrich E.J."/>
            <person name="Brachmann A.O."/>
            <person name="Gurgui C."/>
            <person name="Wakimoto T."/>
            <person name="Kracht M."/>
            <person name="Crusemann M."/>
            <person name="Hentschel U."/>
            <person name="Abe I."/>
            <person name="Matsunaga S."/>
            <person name="Kalinowski J."/>
            <person name="Takeyama H."/>
            <person name="Piel J."/>
        </authorList>
    </citation>
    <scope>NUCLEOTIDE SEQUENCE [LARGE SCALE GENOMIC DNA]</scope>
    <source>
        <strain evidence="4">TSY1</strain>
    </source>
</reference>
<protein>
    <submittedName>
        <fullName evidence="3">Oxidoreductase</fullName>
    </submittedName>
</protein>
<proteinExistence type="inferred from homology"/>
<dbReference type="GO" id="GO:0016491">
    <property type="term" value="F:oxidoreductase activity"/>
    <property type="evidence" value="ECO:0007669"/>
    <property type="project" value="UniProtKB-KW"/>
</dbReference>
<keyword evidence="2" id="KW-0560">Oxidoreductase</keyword>
<comment type="similarity">
    <text evidence="1">Belongs to the LDH2/MDH2 oxidoreductase family.</text>
</comment>
<name>W4LR88_ENTF1</name>
<dbReference type="EMBL" id="AZHW01000333">
    <property type="protein sequence ID" value="ETX00493.1"/>
    <property type="molecule type" value="Genomic_DNA"/>
</dbReference>
<gene>
    <name evidence="3" type="ORF">ETSY1_11075</name>
</gene>
<dbReference type="PATRIC" id="fig|1429438.4.peg.2248"/>
<dbReference type="PANTHER" id="PTHR11091:SF0">
    <property type="entry name" value="MALATE DEHYDROGENASE"/>
    <property type="match status" value="1"/>
</dbReference>
<comment type="caution">
    <text evidence="3">The sequence shown here is derived from an EMBL/GenBank/DDBJ whole genome shotgun (WGS) entry which is preliminary data.</text>
</comment>
<dbReference type="InterPro" id="IPR003767">
    <property type="entry name" value="Malate/L-lactate_DH-like"/>
</dbReference>
<dbReference type="Gene3D" id="3.30.1370.60">
    <property type="entry name" value="Hypothetical oxidoreductase yiak, domain 2"/>
    <property type="match status" value="1"/>
</dbReference>
<dbReference type="HOGENOM" id="CLU_040452_0_0_7"/>
<dbReference type="AlphaFoldDB" id="W4LR88"/>
<evidence type="ECO:0000313" key="4">
    <source>
        <dbReference type="Proteomes" id="UP000019141"/>
    </source>
</evidence>
<dbReference type="Pfam" id="PF02615">
    <property type="entry name" value="Ldh_2"/>
    <property type="match status" value="1"/>
</dbReference>
<dbReference type="SUPFAM" id="SSF89733">
    <property type="entry name" value="L-sulfolactate dehydrogenase-like"/>
    <property type="match status" value="1"/>
</dbReference>
<evidence type="ECO:0000256" key="1">
    <source>
        <dbReference type="ARBA" id="ARBA00006056"/>
    </source>
</evidence>
<keyword evidence="4" id="KW-1185">Reference proteome</keyword>
<evidence type="ECO:0000313" key="3">
    <source>
        <dbReference type="EMBL" id="ETX00493.1"/>
    </source>
</evidence>
<sequence length="345" mass="36513">MVELARLTLEEVDALAFSVLRASGLSEDHARAIADTVTAAERDDSKSHGLFRIPGYVASVRSGKVTPDAVPEVRELAPAVVQVDGHNGFAPLALRVGREPLAAKAREHGIAALGVTNIYHFAALWPEVTALAEMGLVALAFTSASSFVAPHGGIKPLYGTNPMAFAWPREGRPPLVFDQSSSASARGEIQIHQRDGKPIPEGWAIDAEGNPTTDPTAALEGAQLSFGGHKGAAIALMIELLAGALIGDVFSFEASAMDNRDGGPAIGGELMIAIDPARCIAHGNRQAQLAHAETLFAKILEQDGTRLPSDRRYRARLRTPSEGITIPTALYNELKHLQQSSDTAS</sequence>